<feature type="transmembrane region" description="Helical" evidence="1">
    <location>
        <begin position="49"/>
        <end position="72"/>
    </location>
</feature>
<evidence type="ECO:0000313" key="3">
    <source>
        <dbReference type="Proteomes" id="UP000245533"/>
    </source>
</evidence>
<keyword evidence="1" id="KW-0812">Transmembrane</keyword>
<dbReference type="Proteomes" id="UP000245533">
    <property type="component" value="Unassembled WGS sequence"/>
</dbReference>
<evidence type="ECO:0000313" key="2">
    <source>
        <dbReference type="EMBL" id="PWN06021.1"/>
    </source>
</evidence>
<keyword evidence="3" id="KW-1185">Reference proteome</keyword>
<proteinExistence type="predicted"/>
<organism evidence="2 3">
    <name type="scientific">Rhodohalobacter mucosus</name>
    <dbReference type="NCBI Taxonomy" id="2079485"/>
    <lineage>
        <taxon>Bacteria</taxon>
        <taxon>Pseudomonadati</taxon>
        <taxon>Balneolota</taxon>
        <taxon>Balneolia</taxon>
        <taxon>Balneolales</taxon>
        <taxon>Balneolaceae</taxon>
        <taxon>Rhodohalobacter</taxon>
    </lineage>
</organism>
<keyword evidence="1" id="KW-0472">Membrane</keyword>
<accession>A0A316TQQ6</accession>
<keyword evidence="1" id="KW-1133">Transmembrane helix</keyword>
<feature type="transmembrane region" description="Helical" evidence="1">
    <location>
        <begin position="9"/>
        <end position="29"/>
    </location>
</feature>
<evidence type="ECO:0000256" key="1">
    <source>
        <dbReference type="SAM" id="Phobius"/>
    </source>
</evidence>
<gene>
    <name evidence="2" type="ORF">DDZ15_12645</name>
</gene>
<dbReference type="RefSeq" id="WP_109647462.1">
    <property type="nucleotide sequence ID" value="NZ_QGGB01000008.1"/>
</dbReference>
<comment type="caution">
    <text evidence="2">The sequence shown here is derived from an EMBL/GenBank/DDBJ whole genome shotgun (WGS) entry which is preliminary data.</text>
</comment>
<dbReference type="AlphaFoldDB" id="A0A316TQQ6"/>
<name>A0A316TQQ6_9BACT</name>
<protein>
    <submittedName>
        <fullName evidence="2">Uncharacterized protein</fullName>
    </submittedName>
</protein>
<dbReference type="EMBL" id="QGGB01000008">
    <property type="protein sequence ID" value="PWN06021.1"/>
    <property type="molecule type" value="Genomic_DNA"/>
</dbReference>
<sequence length="81" mass="8966">MVQNRTGSVIWWIGLIILVAAILWLPLGIYLSGNAALNFVQDASDSLFFWRFTTGLAVLVLAALGWTAVAIVKRQFKKDKS</sequence>
<reference evidence="2 3" key="1">
    <citation type="submission" date="2018-05" db="EMBL/GenBank/DDBJ databases">
        <title>Rhodohalobacter halophilus gen. nov., sp. nov., a moderately halophilic member of the family Balneolaceae.</title>
        <authorList>
            <person name="Liu Z.-W."/>
        </authorList>
    </citation>
    <scope>NUCLEOTIDE SEQUENCE [LARGE SCALE GENOMIC DNA]</scope>
    <source>
        <strain evidence="2 3">8A47</strain>
    </source>
</reference>